<dbReference type="SUPFAM" id="SSF51445">
    <property type="entry name" value="(Trans)glycosidases"/>
    <property type="match status" value="1"/>
</dbReference>
<proteinExistence type="predicted"/>
<organism evidence="1 2">
    <name type="scientific">Enterococcus asini</name>
    <dbReference type="NCBI Taxonomy" id="57732"/>
    <lineage>
        <taxon>Bacteria</taxon>
        <taxon>Bacillati</taxon>
        <taxon>Bacillota</taxon>
        <taxon>Bacilli</taxon>
        <taxon>Lactobacillales</taxon>
        <taxon>Enterococcaceae</taxon>
        <taxon>Enterococcus</taxon>
    </lineage>
</organism>
<dbReference type="InterPro" id="IPR050985">
    <property type="entry name" value="Alpha-glycosidase_related"/>
</dbReference>
<dbReference type="PANTHER" id="PTHR43053">
    <property type="entry name" value="GLYCOSIDASE FAMILY 31"/>
    <property type="match status" value="1"/>
</dbReference>
<dbReference type="CDD" id="cd14791">
    <property type="entry name" value="GH36"/>
    <property type="match status" value="1"/>
</dbReference>
<dbReference type="InterPro" id="IPR002252">
    <property type="entry name" value="Glyco_hydro_36"/>
</dbReference>
<dbReference type="EMBL" id="JARQBJ010000006">
    <property type="protein sequence ID" value="MDT2811211.1"/>
    <property type="molecule type" value="Genomic_DNA"/>
</dbReference>
<protein>
    <submittedName>
        <fullName evidence="1">Alpha-galactosidase</fullName>
    </submittedName>
</protein>
<comment type="caution">
    <text evidence="1">The sequence shown here is derived from an EMBL/GenBank/DDBJ whole genome shotgun (WGS) entry which is preliminary data.</text>
</comment>
<evidence type="ECO:0000313" key="1">
    <source>
        <dbReference type="EMBL" id="MDT2811211.1"/>
    </source>
</evidence>
<dbReference type="Gene3D" id="3.20.20.70">
    <property type="entry name" value="Aldolase class I"/>
    <property type="match status" value="1"/>
</dbReference>
<reference evidence="1" key="1">
    <citation type="submission" date="2023-03" db="EMBL/GenBank/DDBJ databases">
        <authorList>
            <person name="Shen W."/>
            <person name="Cai J."/>
        </authorList>
    </citation>
    <scope>NUCLEOTIDE SEQUENCE</scope>
    <source>
        <strain evidence="1">B226-2</strain>
    </source>
</reference>
<dbReference type="GO" id="GO:0004557">
    <property type="term" value="F:alpha-galactosidase activity"/>
    <property type="evidence" value="ECO:0007669"/>
    <property type="project" value="InterPro"/>
</dbReference>
<dbReference type="InterPro" id="IPR017853">
    <property type="entry name" value="GH"/>
</dbReference>
<dbReference type="GO" id="GO:0016052">
    <property type="term" value="P:carbohydrate catabolic process"/>
    <property type="evidence" value="ECO:0007669"/>
    <property type="project" value="InterPro"/>
</dbReference>
<name>A0AAW8TY68_9ENTE</name>
<dbReference type="Proteomes" id="UP001256711">
    <property type="component" value="Unassembled WGS sequence"/>
</dbReference>
<accession>A0AAW8TY68</accession>
<sequence length="571" mass="65824">MSILADLRILTPENFELPQAIDDVIHSEVPFPKNSDPMEFSLVFPLKEISRYWYPANNGIDSLPNLWTGPMVVSTNYSMPIFVFFNELGENRLTISLNETLRKVEVSIGVHEESASMIASFSFPEGLSSEKLMVQLDGRKQPFYQSVVKNRTWIYDQKEYQLLPYNEAAYKPVYSTWYSYHQALTQANIEEQAQDFKKYHLETLILDDGWQTEDSSRRYAFAGDWEIAQNKFPTMIDHVGKIKSQGIKYMVWVTLPYIGEKTQAFSRFKDKFLYFDTYQKAGVLDPRYPDVRAYLVNKIVMLVKELDLDGLKIDFVDSFKEIDTKKTVDMDITNLEESINTLLAEIMTICLSDNPEFLVEFREDYYGPNMVQYCNIMRVKDCPNDFNKNRVGLTNIRLLAPSVAPHGDMLLFHLEDNLTSVTLQFLNCLYGVVQLSVDLVKLNSEQAEIITFWLDYQMRNQKVLLHQDFVALNPHLGYNFLGAGSNDKWILTSYQTDQVIHLDKSFMAKQVDIINASLSNYLIIATDDFLEEVAFEIFNLKGQKVDQGQLKLTAIQKIEVPACGLLVLTEI</sequence>
<dbReference type="RefSeq" id="WP_195517051.1">
    <property type="nucleotide sequence ID" value="NZ_JARQBJ010000006.1"/>
</dbReference>
<dbReference type="InterPro" id="IPR013785">
    <property type="entry name" value="Aldolase_TIM"/>
</dbReference>
<gene>
    <name evidence="1" type="ORF">P7H43_12040</name>
</gene>
<evidence type="ECO:0000313" key="2">
    <source>
        <dbReference type="Proteomes" id="UP001256711"/>
    </source>
</evidence>
<dbReference type="AlphaFoldDB" id="A0AAW8TY68"/>
<dbReference type="Pfam" id="PF02065">
    <property type="entry name" value="Melibiase"/>
    <property type="match status" value="1"/>
</dbReference>